<keyword evidence="2 6" id="KW-0812">Transmembrane</keyword>
<comment type="subcellular location">
    <subcellularLocation>
        <location evidence="1 6">Endoplasmic reticulum membrane</location>
        <topology evidence="1 6">Multi-pass membrane protein</topology>
    </subcellularLocation>
</comment>
<dbReference type="PANTHER" id="PTHR10994:SF65">
    <property type="entry name" value="RETICULON-LIKE PROTEIN B12"/>
    <property type="match status" value="1"/>
</dbReference>
<organism evidence="8 9">
    <name type="scientific">Rehmannia glutinosa</name>
    <name type="common">Chinese foxglove</name>
    <dbReference type="NCBI Taxonomy" id="99300"/>
    <lineage>
        <taxon>Eukaryota</taxon>
        <taxon>Viridiplantae</taxon>
        <taxon>Streptophyta</taxon>
        <taxon>Embryophyta</taxon>
        <taxon>Tracheophyta</taxon>
        <taxon>Spermatophyta</taxon>
        <taxon>Magnoliopsida</taxon>
        <taxon>eudicotyledons</taxon>
        <taxon>Gunneridae</taxon>
        <taxon>Pentapetalae</taxon>
        <taxon>asterids</taxon>
        <taxon>lamiids</taxon>
        <taxon>Lamiales</taxon>
        <taxon>Orobanchaceae</taxon>
        <taxon>Rehmannieae</taxon>
        <taxon>Rehmannia</taxon>
    </lineage>
</organism>
<evidence type="ECO:0000256" key="6">
    <source>
        <dbReference type="RuleBase" id="RU363132"/>
    </source>
</evidence>
<evidence type="ECO:0000259" key="7">
    <source>
        <dbReference type="PROSITE" id="PS50845"/>
    </source>
</evidence>
<gene>
    <name evidence="8" type="ORF">DH2020_040260</name>
</gene>
<evidence type="ECO:0000256" key="3">
    <source>
        <dbReference type="ARBA" id="ARBA00022824"/>
    </source>
</evidence>
<feature type="transmembrane region" description="Helical" evidence="6">
    <location>
        <begin position="42"/>
        <end position="59"/>
    </location>
</feature>
<dbReference type="Pfam" id="PF02453">
    <property type="entry name" value="Reticulon"/>
    <property type="match status" value="1"/>
</dbReference>
<dbReference type="Proteomes" id="UP001318860">
    <property type="component" value="Unassembled WGS sequence"/>
</dbReference>
<keyword evidence="3 6" id="KW-0256">Endoplasmic reticulum</keyword>
<feature type="domain" description="Reticulon" evidence="7">
    <location>
        <begin position="31"/>
        <end position="217"/>
    </location>
</feature>
<protein>
    <recommendedName>
        <fullName evidence="6">Reticulon-like protein</fullName>
    </recommendedName>
</protein>
<feature type="transmembrane region" description="Helical" evidence="6">
    <location>
        <begin position="135"/>
        <end position="152"/>
    </location>
</feature>
<name>A0ABR0UV08_REHGL</name>
<reference evidence="8 9" key="1">
    <citation type="journal article" date="2021" name="Comput. Struct. Biotechnol. J.">
        <title>De novo genome assembly of the potent medicinal plant Rehmannia glutinosa using nanopore technology.</title>
        <authorList>
            <person name="Ma L."/>
            <person name="Dong C."/>
            <person name="Song C."/>
            <person name="Wang X."/>
            <person name="Zheng X."/>
            <person name="Niu Y."/>
            <person name="Chen S."/>
            <person name="Feng W."/>
        </authorList>
    </citation>
    <scope>NUCLEOTIDE SEQUENCE [LARGE SCALE GENOMIC DNA]</scope>
    <source>
        <strain evidence="8">DH-2019</strain>
    </source>
</reference>
<dbReference type="InterPro" id="IPR045064">
    <property type="entry name" value="Reticulon-like"/>
</dbReference>
<keyword evidence="9" id="KW-1185">Reference proteome</keyword>
<accession>A0ABR0UV08</accession>
<feature type="transmembrane region" description="Helical" evidence="6">
    <location>
        <begin position="65"/>
        <end position="83"/>
    </location>
</feature>
<dbReference type="InterPro" id="IPR003388">
    <property type="entry name" value="Reticulon"/>
</dbReference>
<evidence type="ECO:0000313" key="9">
    <source>
        <dbReference type="Proteomes" id="UP001318860"/>
    </source>
</evidence>
<evidence type="ECO:0000313" key="8">
    <source>
        <dbReference type="EMBL" id="KAK6125952.1"/>
    </source>
</evidence>
<dbReference type="PANTHER" id="PTHR10994">
    <property type="entry name" value="RETICULON"/>
    <property type="match status" value="1"/>
</dbReference>
<sequence>MGSSDRLFNRQRSLHQILGGNFVENVITEIVADVMLWRRKDLTLGILVVTLGAWVMFEISGYTLLSFGSSVFLLLFTILFLWAKSAAILNRPAPSLPHFHLSEKTANEVATFICNHVNAFLSVCEDIALGRDSRMFIKVAIGLLMISLIGSLTNFLTLGYISLVMVLTVPALYERYENHIDAYALMGYRKLQLIYVRFDQEFISKVHKWTLEKKKFS</sequence>
<dbReference type="PROSITE" id="PS50845">
    <property type="entry name" value="RETICULON"/>
    <property type="match status" value="1"/>
</dbReference>
<dbReference type="EMBL" id="JABTTQ020002066">
    <property type="protein sequence ID" value="KAK6125952.1"/>
    <property type="molecule type" value="Genomic_DNA"/>
</dbReference>
<evidence type="ECO:0000256" key="1">
    <source>
        <dbReference type="ARBA" id="ARBA00004477"/>
    </source>
</evidence>
<evidence type="ECO:0000256" key="5">
    <source>
        <dbReference type="ARBA" id="ARBA00023136"/>
    </source>
</evidence>
<evidence type="ECO:0000256" key="2">
    <source>
        <dbReference type="ARBA" id="ARBA00022692"/>
    </source>
</evidence>
<keyword evidence="4 6" id="KW-1133">Transmembrane helix</keyword>
<evidence type="ECO:0000256" key="4">
    <source>
        <dbReference type="ARBA" id="ARBA00022989"/>
    </source>
</evidence>
<comment type="caution">
    <text evidence="8">The sequence shown here is derived from an EMBL/GenBank/DDBJ whole genome shotgun (WGS) entry which is preliminary data.</text>
</comment>
<proteinExistence type="predicted"/>
<keyword evidence="5 6" id="KW-0472">Membrane</keyword>